<evidence type="ECO:0000313" key="1">
    <source>
        <dbReference type="EMBL" id="QDH89451.1"/>
    </source>
</evidence>
<proteinExistence type="predicted"/>
<organism evidence="1">
    <name type="scientific">Leviviridae sp</name>
    <dbReference type="NCBI Taxonomy" id="2027243"/>
    <lineage>
        <taxon>Viruses</taxon>
        <taxon>Riboviria</taxon>
        <taxon>Orthornavirae</taxon>
        <taxon>Lenarviricota</taxon>
        <taxon>Leviviricetes</taxon>
        <taxon>Norzivirales</taxon>
        <taxon>Fiersviridae</taxon>
    </lineage>
</organism>
<dbReference type="EMBL" id="MN034824">
    <property type="protein sequence ID" value="QDH89451.1"/>
    <property type="molecule type" value="Genomic_RNA"/>
</dbReference>
<name>A0A514D751_9VIRU</name>
<protein>
    <submittedName>
        <fullName evidence="1">Uncharacterized protein</fullName>
    </submittedName>
</protein>
<accession>A0A514D751</accession>
<gene>
    <name evidence="1" type="ORF">H2RhizoLitter491492_000001</name>
</gene>
<reference evidence="1" key="1">
    <citation type="submission" date="2019-05" db="EMBL/GenBank/DDBJ databases">
        <title>Metatranscriptomic reconstruction reveals RNA viruses with the potential to shape carbon cycling in soil.</title>
        <authorList>
            <person name="Starr E.P."/>
            <person name="Nuccio E."/>
            <person name="Pett-Ridge J."/>
            <person name="Banfield J.F."/>
            <person name="Firestone M.K."/>
        </authorList>
    </citation>
    <scope>NUCLEOTIDE SEQUENCE</scope>
    <source>
        <strain evidence="1">H2_Rhizo_Litter_49_scaffold_1492</strain>
    </source>
</reference>
<sequence length="451" mass="51982">MPDKTNEILIDEPLRPILGHHGIEYISVPQEGVPLLLTQGDLANPQHQVRKEYRYVHGDTHKGPPYVEGGDFLQYTMHYPVDILESEAHTDIWTSPRLGYFFAPSWPGHGFYRGGFILPSTYGVEGLGDSERILYDQITESYVNPGDMQSRGNRAWNRLRPKVERAGVFTAAYELKDLPGMLKTSADGFRDIYRGLGGDLRGMQLGPRKVADHFLNHEFGWVPLVGDIQKVCDVARNFDKYVQHQQQQNGKWTRRRFREPHIEEEHVEYQTSGASTFVYPSLGEEYISSGTFTVKRQRMTDEWYTGRFMQYLPEFDTSFGPDDMLTQLEQGLDLYGARLNPMNLYRITPWTWMIDWFSGAGDLVQRASDIANDSIVCDGFYFMRHAYERWEFKSEFTTRDGRLQTLVWYRSIEVKRREKAKSLFGFSAAPTGLSDMQKAILVALGITRVPH</sequence>